<organism evidence="2 3">
    <name type="scientific">Calocera cornea HHB12733</name>
    <dbReference type="NCBI Taxonomy" id="1353952"/>
    <lineage>
        <taxon>Eukaryota</taxon>
        <taxon>Fungi</taxon>
        <taxon>Dikarya</taxon>
        <taxon>Basidiomycota</taxon>
        <taxon>Agaricomycotina</taxon>
        <taxon>Dacrymycetes</taxon>
        <taxon>Dacrymycetales</taxon>
        <taxon>Dacrymycetaceae</taxon>
        <taxon>Calocera</taxon>
    </lineage>
</organism>
<name>A0A165HMN2_9BASI</name>
<accession>A0A165HMN2</accession>
<protein>
    <submittedName>
        <fullName evidence="2">Uncharacterized protein</fullName>
    </submittedName>
</protein>
<evidence type="ECO:0000313" key="3">
    <source>
        <dbReference type="Proteomes" id="UP000076842"/>
    </source>
</evidence>
<dbReference type="OrthoDB" id="2560792at2759"/>
<evidence type="ECO:0000256" key="1">
    <source>
        <dbReference type="SAM" id="MobiDB-lite"/>
    </source>
</evidence>
<gene>
    <name evidence="2" type="ORF">CALCODRAFT_516089</name>
</gene>
<reference evidence="2 3" key="1">
    <citation type="journal article" date="2016" name="Mol. Biol. Evol.">
        <title>Comparative Genomics of Early-Diverging Mushroom-Forming Fungi Provides Insights into the Origins of Lignocellulose Decay Capabilities.</title>
        <authorList>
            <person name="Nagy L.G."/>
            <person name="Riley R."/>
            <person name="Tritt A."/>
            <person name="Adam C."/>
            <person name="Daum C."/>
            <person name="Floudas D."/>
            <person name="Sun H."/>
            <person name="Yadav J.S."/>
            <person name="Pangilinan J."/>
            <person name="Larsson K.H."/>
            <person name="Matsuura K."/>
            <person name="Barry K."/>
            <person name="Labutti K."/>
            <person name="Kuo R."/>
            <person name="Ohm R.A."/>
            <person name="Bhattacharya S.S."/>
            <person name="Shirouzu T."/>
            <person name="Yoshinaga Y."/>
            <person name="Martin F.M."/>
            <person name="Grigoriev I.V."/>
            <person name="Hibbett D.S."/>
        </authorList>
    </citation>
    <scope>NUCLEOTIDE SEQUENCE [LARGE SCALE GENOMIC DNA]</scope>
    <source>
        <strain evidence="2 3">HHB12733</strain>
    </source>
</reference>
<dbReference type="AlphaFoldDB" id="A0A165HMN2"/>
<evidence type="ECO:0000313" key="2">
    <source>
        <dbReference type="EMBL" id="KZT59484.1"/>
    </source>
</evidence>
<sequence>MSLGDADAKFPGQSGEGLPPAKTRENPGQVYPKSDPQSAPSSEHYDRPLPAEEHEQGKPPFPEPTKTTAAVPGTGGPAGPAGMAGKDAVEESQNPSVNQERGGGFQTE</sequence>
<feature type="compositionally biased region" description="Basic and acidic residues" evidence="1">
    <location>
        <begin position="43"/>
        <end position="57"/>
    </location>
</feature>
<dbReference type="InParanoid" id="A0A165HMN2"/>
<proteinExistence type="predicted"/>
<dbReference type="Proteomes" id="UP000076842">
    <property type="component" value="Unassembled WGS sequence"/>
</dbReference>
<feature type="region of interest" description="Disordered" evidence="1">
    <location>
        <begin position="1"/>
        <end position="108"/>
    </location>
</feature>
<keyword evidence="3" id="KW-1185">Reference proteome</keyword>
<dbReference type="EMBL" id="KV423940">
    <property type="protein sequence ID" value="KZT59484.1"/>
    <property type="molecule type" value="Genomic_DNA"/>
</dbReference>